<dbReference type="Pfam" id="PF01966">
    <property type="entry name" value="HD"/>
    <property type="match status" value="1"/>
</dbReference>
<dbReference type="Gene3D" id="1.10.3210.10">
    <property type="entry name" value="Hypothetical protein af1432"/>
    <property type="match status" value="1"/>
</dbReference>
<protein>
    <submittedName>
        <fullName evidence="2">Metal dependent phosphohydrolase</fullName>
    </submittedName>
</protein>
<dbReference type="CDD" id="cd00077">
    <property type="entry name" value="HDc"/>
    <property type="match status" value="1"/>
</dbReference>
<feature type="domain" description="HD" evidence="1">
    <location>
        <begin position="29"/>
        <end position="125"/>
    </location>
</feature>
<gene>
    <name evidence="2" type="ordered locus">Desac_0509</name>
</gene>
<dbReference type="HOGENOM" id="CLU_116766_0_0_7"/>
<dbReference type="STRING" id="880072.Desac_0509"/>
<evidence type="ECO:0000313" key="3">
    <source>
        <dbReference type="Proteomes" id="UP000000483"/>
    </source>
</evidence>
<evidence type="ECO:0000259" key="1">
    <source>
        <dbReference type="Pfam" id="PF01966"/>
    </source>
</evidence>
<dbReference type="NCBIfam" id="TIGR00277">
    <property type="entry name" value="HDIG"/>
    <property type="match status" value="1"/>
</dbReference>
<organism evidence="2 3">
    <name type="scientific">Desulfobacca acetoxidans (strain ATCC 700848 / DSM 11109 / ASRB2)</name>
    <dbReference type="NCBI Taxonomy" id="880072"/>
    <lineage>
        <taxon>Bacteria</taxon>
        <taxon>Pseudomonadati</taxon>
        <taxon>Thermodesulfobacteriota</taxon>
        <taxon>Desulfobaccia</taxon>
        <taxon>Desulfobaccales</taxon>
        <taxon>Desulfobaccaceae</taxon>
        <taxon>Desulfobacca</taxon>
    </lineage>
</organism>
<reference evidence="3" key="2">
    <citation type="submission" date="2011-03" db="EMBL/GenBank/DDBJ databases">
        <title>The complete genome of Desulfobacca acetoxidans DSM 11109.</title>
        <authorList>
            <consortium name="US DOE Joint Genome Institute (JGI-PGF)"/>
            <person name="Lucas S."/>
            <person name="Copeland A."/>
            <person name="Lapidus A."/>
            <person name="Bruce D."/>
            <person name="Goodwin L."/>
            <person name="Pitluck S."/>
            <person name="Peters L."/>
            <person name="Kyrpides N."/>
            <person name="Mavromatis K."/>
            <person name="Ivanova N."/>
            <person name="Ovchinnikova G."/>
            <person name="Teshima H."/>
            <person name="Detter J.C."/>
            <person name="Han C."/>
            <person name="Land M."/>
            <person name="Hauser L."/>
            <person name="Markowitz V."/>
            <person name="Cheng J.-F."/>
            <person name="Hugenholtz P."/>
            <person name="Woyke T."/>
            <person name="Wu D."/>
            <person name="Spring S."/>
            <person name="Schueler E."/>
            <person name="Brambilla E."/>
            <person name="Klenk H.-P."/>
            <person name="Eisen J.A."/>
        </authorList>
    </citation>
    <scope>NUCLEOTIDE SEQUENCE [LARGE SCALE GENOMIC DNA]</scope>
    <source>
        <strain evidence="3">ATCC 700848 / DSM 11109 / ASRB2</strain>
    </source>
</reference>
<dbReference type="SUPFAM" id="SSF109604">
    <property type="entry name" value="HD-domain/PDEase-like"/>
    <property type="match status" value="1"/>
</dbReference>
<reference evidence="2 3" key="1">
    <citation type="journal article" date="2011" name="Stand. Genomic Sci.">
        <title>Complete genome sequence of the acetate-degrading sulfate reducer Desulfobacca acetoxidans type strain (ASRB2).</title>
        <authorList>
            <person name="Goker M."/>
            <person name="Teshima H."/>
            <person name="Lapidus A."/>
            <person name="Nolan M."/>
            <person name="Lucas S."/>
            <person name="Hammon N."/>
            <person name="Deshpande S."/>
            <person name="Cheng J.F."/>
            <person name="Tapia R."/>
            <person name="Han C."/>
            <person name="Goodwin L."/>
            <person name="Pitluck S."/>
            <person name="Huntemann M."/>
            <person name="Liolios K."/>
            <person name="Ivanova N."/>
            <person name="Pagani I."/>
            <person name="Mavromatis K."/>
            <person name="Ovchinikova G."/>
            <person name="Pati A."/>
            <person name="Chen A."/>
            <person name="Palaniappan K."/>
            <person name="Land M."/>
            <person name="Hauser L."/>
            <person name="Brambilla E.M."/>
            <person name="Rohde M."/>
            <person name="Spring S."/>
            <person name="Detter J.C."/>
            <person name="Woyke T."/>
            <person name="Bristow J."/>
            <person name="Eisen J.A."/>
            <person name="Markowitz V."/>
            <person name="Hugenholtz P."/>
            <person name="Kyrpides N.C."/>
            <person name="Klenk H.P."/>
        </authorList>
    </citation>
    <scope>NUCLEOTIDE SEQUENCE [LARGE SCALE GENOMIC DNA]</scope>
    <source>
        <strain evidence="3">ATCC 700848 / DSM 11109 / ASRB2</strain>
    </source>
</reference>
<dbReference type="RefSeq" id="WP_013705508.1">
    <property type="nucleotide sequence ID" value="NC_015388.1"/>
</dbReference>
<dbReference type="GO" id="GO:0016787">
    <property type="term" value="F:hydrolase activity"/>
    <property type="evidence" value="ECO:0007669"/>
    <property type="project" value="UniProtKB-KW"/>
</dbReference>
<name>F2NFY2_DESAR</name>
<dbReference type="eggNOG" id="COG1418">
    <property type="taxonomic scope" value="Bacteria"/>
</dbReference>
<dbReference type="OrthoDB" id="5431498at2"/>
<dbReference type="InterPro" id="IPR006674">
    <property type="entry name" value="HD_domain"/>
</dbReference>
<dbReference type="KEGG" id="dao:Desac_0509"/>
<keyword evidence="2" id="KW-0378">Hydrolase</keyword>
<evidence type="ECO:0000313" key="2">
    <source>
        <dbReference type="EMBL" id="AEB08395.1"/>
    </source>
</evidence>
<proteinExistence type="predicted"/>
<keyword evidence="3" id="KW-1185">Reference proteome</keyword>
<dbReference type="EMBL" id="CP002629">
    <property type="protein sequence ID" value="AEB08395.1"/>
    <property type="molecule type" value="Genomic_DNA"/>
</dbReference>
<dbReference type="InterPro" id="IPR006675">
    <property type="entry name" value="HDIG_dom"/>
</dbReference>
<dbReference type="Proteomes" id="UP000000483">
    <property type="component" value="Chromosome"/>
</dbReference>
<dbReference type="InterPro" id="IPR003607">
    <property type="entry name" value="HD/PDEase_dom"/>
</dbReference>
<sequence length="188" mass="21531">MKVMGRGHPSETECLRLMDEYEMLPNIRAHSRRVHDVALLLGEHLFEAGLKLELPLLKAGALLHDIAKTATINNGGDHARLGAEWLSRRGHPAVAEIIREHVCLSRNPEEPWPLREVEIVNYADKRVLHDRVVTLNQRFDDLRQRYGRTEAALSRITANQRRSQCLEQKIFAHITISPDDLLAINEWS</sequence>
<dbReference type="AlphaFoldDB" id="F2NFY2"/>
<accession>F2NFY2</accession>